<dbReference type="InterPro" id="IPR001296">
    <property type="entry name" value="Glyco_trans_1"/>
</dbReference>
<dbReference type="PROSITE" id="PS51257">
    <property type="entry name" value="PROKAR_LIPOPROTEIN"/>
    <property type="match status" value="1"/>
</dbReference>
<dbReference type="Gene3D" id="3.40.50.2000">
    <property type="entry name" value="Glycogen Phosphorylase B"/>
    <property type="match status" value="2"/>
</dbReference>
<evidence type="ECO:0000256" key="2">
    <source>
        <dbReference type="ARBA" id="ARBA00022679"/>
    </source>
</evidence>
<dbReference type="SUPFAM" id="SSF53756">
    <property type="entry name" value="UDP-Glycosyltransferase/glycogen phosphorylase"/>
    <property type="match status" value="1"/>
</dbReference>
<accession>A0A517P2G6</accession>
<evidence type="ECO:0000313" key="6">
    <source>
        <dbReference type="Proteomes" id="UP000319817"/>
    </source>
</evidence>
<proteinExistence type="predicted"/>
<dbReference type="PANTHER" id="PTHR12526:SF510">
    <property type="entry name" value="D-INOSITOL 3-PHOSPHATE GLYCOSYLTRANSFERASE"/>
    <property type="match status" value="1"/>
</dbReference>
<dbReference type="InterPro" id="IPR028098">
    <property type="entry name" value="Glyco_trans_4-like_N"/>
</dbReference>
<reference evidence="5 6" key="1">
    <citation type="submission" date="2019-02" db="EMBL/GenBank/DDBJ databases">
        <title>Deep-cultivation of Planctomycetes and their phenomic and genomic characterization uncovers novel biology.</title>
        <authorList>
            <person name="Wiegand S."/>
            <person name="Jogler M."/>
            <person name="Boedeker C."/>
            <person name="Pinto D."/>
            <person name="Vollmers J."/>
            <person name="Rivas-Marin E."/>
            <person name="Kohn T."/>
            <person name="Peeters S.H."/>
            <person name="Heuer A."/>
            <person name="Rast P."/>
            <person name="Oberbeckmann S."/>
            <person name="Bunk B."/>
            <person name="Jeske O."/>
            <person name="Meyerdierks A."/>
            <person name="Storesund J.E."/>
            <person name="Kallscheuer N."/>
            <person name="Luecker S."/>
            <person name="Lage O.M."/>
            <person name="Pohl T."/>
            <person name="Merkel B.J."/>
            <person name="Hornburger P."/>
            <person name="Mueller R.-W."/>
            <person name="Bruemmer F."/>
            <person name="Labrenz M."/>
            <person name="Spormann A.M."/>
            <person name="Op den Camp H."/>
            <person name="Overmann J."/>
            <person name="Amann R."/>
            <person name="Jetten M.S.M."/>
            <person name="Mascher T."/>
            <person name="Medema M.H."/>
            <person name="Devos D.P."/>
            <person name="Kaster A.-K."/>
            <person name="Ovreas L."/>
            <person name="Rohde M."/>
            <person name="Galperin M.Y."/>
            <person name="Jogler C."/>
        </authorList>
    </citation>
    <scope>NUCLEOTIDE SEQUENCE [LARGE SCALE GENOMIC DNA]</scope>
    <source>
        <strain evidence="5 6">K23_9</strain>
    </source>
</reference>
<sequence>MRRRRAWDQIACGTSLAVACYSISVQLLPSIVAHSPLSHSANLMPRRVLFMISSMRGGGSERQTLLLLKHLDRARFTPHLYLSQRAGDLLQEIPEDVVIHAFDDQDPASGFYFPGRILAQQVAHLRKALSVAQIDVIYDRTFHMSMIAGAAAAAEGVPRVSTIVSPPHRAVPLVESRFVGLKRRRLAKAYRQSKHIVAVSQQAGKSAESYYGLPASSIEVIVNPVDIQAIQRAAKQYVPDQNDAKRSLICVGRMTAEKGHRDLIDALALTQSRWPANVDPLRVGLVGDGPLRSELQAHASAVLQLHEVQFLGAVANPAPYIVTADALILPSHFEGMPNVVLESMAIGTPVIATRSGGTVELQRDEQTVLWADPMNSLSLADAILKFATDRESMTNYAKAATRLIQEHHDVRLTIRRIERLFE</sequence>
<dbReference type="Pfam" id="PF13439">
    <property type="entry name" value="Glyco_transf_4"/>
    <property type="match status" value="1"/>
</dbReference>
<organism evidence="5 6">
    <name type="scientific">Stieleria marina</name>
    <dbReference type="NCBI Taxonomy" id="1930275"/>
    <lineage>
        <taxon>Bacteria</taxon>
        <taxon>Pseudomonadati</taxon>
        <taxon>Planctomycetota</taxon>
        <taxon>Planctomycetia</taxon>
        <taxon>Pirellulales</taxon>
        <taxon>Pirellulaceae</taxon>
        <taxon>Stieleria</taxon>
    </lineage>
</organism>
<dbReference type="Pfam" id="PF00534">
    <property type="entry name" value="Glycos_transf_1"/>
    <property type="match status" value="1"/>
</dbReference>
<name>A0A517P2G6_9BACT</name>
<dbReference type="Proteomes" id="UP000319817">
    <property type="component" value="Chromosome"/>
</dbReference>
<dbReference type="EC" id="2.4.-.-" evidence="5"/>
<feature type="domain" description="Glycosyltransferase subfamily 4-like N-terminal" evidence="4">
    <location>
        <begin position="58"/>
        <end position="228"/>
    </location>
</feature>
<dbReference type="PANTHER" id="PTHR12526">
    <property type="entry name" value="GLYCOSYLTRANSFERASE"/>
    <property type="match status" value="1"/>
</dbReference>
<protein>
    <submittedName>
        <fullName evidence="5">Teichuronic acid biosynthesis glycosyltransferase TuaC</fullName>
        <ecNumber evidence="5">2.4.-.-</ecNumber>
    </submittedName>
</protein>
<evidence type="ECO:0000259" key="4">
    <source>
        <dbReference type="Pfam" id="PF13439"/>
    </source>
</evidence>
<dbReference type="GO" id="GO:0016757">
    <property type="term" value="F:glycosyltransferase activity"/>
    <property type="evidence" value="ECO:0007669"/>
    <property type="project" value="UniProtKB-KW"/>
</dbReference>
<dbReference type="EMBL" id="CP036526">
    <property type="protein sequence ID" value="QDT13570.1"/>
    <property type="molecule type" value="Genomic_DNA"/>
</dbReference>
<evidence type="ECO:0000313" key="5">
    <source>
        <dbReference type="EMBL" id="QDT13570.1"/>
    </source>
</evidence>
<keyword evidence="2 5" id="KW-0808">Transferase</keyword>
<dbReference type="AlphaFoldDB" id="A0A517P2G6"/>
<evidence type="ECO:0000256" key="1">
    <source>
        <dbReference type="ARBA" id="ARBA00022676"/>
    </source>
</evidence>
<evidence type="ECO:0000259" key="3">
    <source>
        <dbReference type="Pfam" id="PF00534"/>
    </source>
</evidence>
<keyword evidence="1 5" id="KW-0328">Glycosyltransferase</keyword>
<gene>
    <name evidence="5" type="primary">tuaC_2</name>
    <name evidence="5" type="ORF">K239x_55900</name>
</gene>
<dbReference type="CDD" id="cd03811">
    <property type="entry name" value="GT4_GT28_WabH-like"/>
    <property type="match status" value="1"/>
</dbReference>
<feature type="domain" description="Glycosyl transferase family 1" evidence="3">
    <location>
        <begin position="241"/>
        <end position="401"/>
    </location>
</feature>
<keyword evidence="6" id="KW-1185">Reference proteome</keyword>